<dbReference type="Proteomes" id="UP001567538">
    <property type="component" value="Unassembled WGS sequence"/>
</dbReference>
<dbReference type="InterPro" id="IPR006869">
    <property type="entry name" value="DUF547"/>
</dbReference>
<evidence type="ECO:0000256" key="1">
    <source>
        <dbReference type="SAM" id="MobiDB-lite"/>
    </source>
</evidence>
<feature type="region of interest" description="Disordered" evidence="1">
    <location>
        <begin position="158"/>
        <end position="196"/>
    </location>
</feature>
<comment type="caution">
    <text evidence="4">The sequence shown here is derived from an EMBL/GenBank/DDBJ whole genome shotgun (WGS) entry which is preliminary data.</text>
</comment>
<dbReference type="InterPro" id="IPR025757">
    <property type="entry name" value="MIP1_Leuzipper"/>
</dbReference>
<feature type="domain" description="Ternary complex factor MIP1 leucine-zipper" evidence="3">
    <location>
        <begin position="65"/>
        <end position="145"/>
    </location>
</feature>
<name>A0ABD1G6T9_SALDI</name>
<feature type="compositionally biased region" description="Polar residues" evidence="1">
    <location>
        <begin position="177"/>
        <end position="196"/>
    </location>
</feature>
<sequence>MAFEGFSSSKWPGLVRHQRCKSFPDSKRFEADRLVESAEADTEVKLDMGPLNGCTNDNKALSSNTEIQHSLRREILTLEKRLHDQVSVRCALERALGYRASSHDITNEATIPKPATELIREISVLELEVGHLEQYLLSLYRKVFDPQVSTVSPLKKDEELKSPLTTPRRRRLDFSKSDITPATESNPAIENMTSSNLRKEANCLSEEKLVDSGVQRSHSSLSQRAALANRTSPSSEVLGKAVRACHSQPLSMMEYAQNSSSSVISLAEHLGTRISDHIPETPNRLSEDMVKCMSSIYCKLAYPPAANHGLSSPASSFSSTSAFSPKYQCDLWSPGFRNDSSFDVRLDNPFHVEGLKDFSGPYSSMVEVNCIYRDSKQLGDIEFLLQNFRSLISRLEEIDPKKMTHEEKLAFWINVHNALVMHAFLAYGVPQNNMKRMFLLLKAAYNVGGQIVSADVIQSSILGCKLSGPGQWLRVLLSSKTKFKAGDERQSYGIERSEPLLYFALSSGSHSDPAVRIFTPKRVFQELEAAKEDYIRATFGVRKDHKILLPKLVESFAKDSGLRQGDVLEMIQHCLPDSLRRSIKKCQQQAKTRKNVEWVAHNFAFRYLILKDLTK</sequence>
<evidence type="ECO:0000259" key="2">
    <source>
        <dbReference type="Pfam" id="PF04784"/>
    </source>
</evidence>
<dbReference type="PANTHER" id="PTHR23054">
    <property type="entry name" value="TERNARY COMPLEX FACTOR MIP1, LEUCINE-ZIPPER-RELATED"/>
    <property type="match status" value="1"/>
</dbReference>
<feature type="domain" description="DUF547" evidence="2">
    <location>
        <begin position="401"/>
        <end position="535"/>
    </location>
</feature>
<evidence type="ECO:0000313" key="5">
    <source>
        <dbReference type="Proteomes" id="UP001567538"/>
    </source>
</evidence>
<dbReference type="AlphaFoldDB" id="A0ABD1G6T9"/>
<accession>A0ABD1G6T9</accession>
<reference evidence="4 5" key="1">
    <citation type="submission" date="2024-06" db="EMBL/GenBank/DDBJ databases">
        <title>A chromosome level genome sequence of Diviner's sage (Salvia divinorum).</title>
        <authorList>
            <person name="Ford S.A."/>
            <person name="Ro D.-K."/>
            <person name="Ness R.W."/>
            <person name="Phillips M.A."/>
        </authorList>
    </citation>
    <scope>NUCLEOTIDE SEQUENCE [LARGE SCALE GENOMIC DNA]</scope>
    <source>
        <strain evidence="4">SAF-2024a</strain>
        <tissue evidence="4">Leaf</tissue>
    </source>
</reference>
<evidence type="ECO:0000313" key="4">
    <source>
        <dbReference type="EMBL" id="KAL1538914.1"/>
    </source>
</evidence>
<protein>
    <recommendedName>
        <fullName evidence="6">Electron transporter</fullName>
    </recommendedName>
</protein>
<gene>
    <name evidence="4" type="ORF">AAHA92_27601</name>
</gene>
<dbReference type="PANTHER" id="PTHR23054:SF18">
    <property type="entry name" value="TERNARY COMPLEX FACTOR MIP1, LEUCINE-ZIPPER"/>
    <property type="match status" value="1"/>
</dbReference>
<evidence type="ECO:0008006" key="6">
    <source>
        <dbReference type="Google" id="ProtNLM"/>
    </source>
</evidence>
<dbReference type="Pfam" id="PF04784">
    <property type="entry name" value="DUF547"/>
    <property type="match status" value="1"/>
</dbReference>
<keyword evidence="5" id="KW-1185">Reference proteome</keyword>
<evidence type="ECO:0000259" key="3">
    <source>
        <dbReference type="Pfam" id="PF14389"/>
    </source>
</evidence>
<organism evidence="4 5">
    <name type="scientific">Salvia divinorum</name>
    <name type="common">Maria pastora</name>
    <name type="synonym">Diviner's sage</name>
    <dbReference type="NCBI Taxonomy" id="28513"/>
    <lineage>
        <taxon>Eukaryota</taxon>
        <taxon>Viridiplantae</taxon>
        <taxon>Streptophyta</taxon>
        <taxon>Embryophyta</taxon>
        <taxon>Tracheophyta</taxon>
        <taxon>Spermatophyta</taxon>
        <taxon>Magnoliopsida</taxon>
        <taxon>eudicotyledons</taxon>
        <taxon>Gunneridae</taxon>
        <taxon>Pentapetalae</taxon>
        <taxon>asterids</taxon>
        <taxon>lamiids</taxon>
        <taxon>Lamiales</taxon>
        <taxon>Lamiaceae</taxon>
        <taxon>Nepetoideae</taxon>
        <taxon>Mentheae</taxon>
        <taxon>Salviinae</taxon>
        <taxon>Salvia</taxon>
        <taxon>Salvia subgen. Calosphace</taxon>
    </lineage>
</organism>
<dbReference type="Pfam" id="PF14389">
    <property type="entry name" value="Lzipper-MIP1"/>
    <property type="match status" value="1"/>
</dbReference>
<dbReference type="EMBL" id="JBEAFC010000010">
    <property type="protein sequence ID" value="KAL1538914.1"/>
    <property type="molecule type" value="Genomic_DNA"/>
</dbReference>
<proteinExistence type="predicted"/>